<gene>
    <name evidence="2" type="ordered locus">Acid345_0086</name>
</gene>
<keyword evidence="3" id="KW-1185">Reference proteome</keyword>
<dbReference type="Pfam" id="PF12836">
    <property type="entry name" value="HHH_3"/>
    <property type="match status" value="1"/>
</dbReference>
<keyword evidence="1" id="KW-0732">Signal</keyword>
<dbReference type="STRING" id="204669.Acid345_0086"/>
<evidence type="ECO:0000313" key="2">
    <source>
        <dbReference type="EMBL" id="ABF39091.1"/>
    </source>
</evidence>
<sequence>MKQLRLACALLALIASAFAAGPPVVEPVIHGDQAVTAEHNGTQYPVFRFAQDQKLVASIQHVFASSFAGEMQKLFIMSRDIASARDRRDGLRGDPEFAQPIYLLLSQEEGGYARRDFFLESEDGERVFLAADYIDLVVDQESVDSGDFEEIFSHELGHSILRNLVGELVGARSNKMHQSVTLTDYRTAFDEGFAEHFQPVVRQNSANPSLTRQQRGVVAPSLAQDFLSQRDQVLRNFGPPSYVFLHERMVPACASLRECYVVEETSTSFDPSQLRSGQQMLSSEGVVSTVFLQLLSEGGAPVCGADCAQLEAKYRKLFEALAEVKPNATQSPLIQMLESYRGKYPEEGKRVVADFVLLTRGATVSTELAHGTEAMSAASSRADIAAFRTQLHAAQKLLAQATDDVLAGKLKLDAAVGPELWIRNEAFTQASLFPGSEEAPLRTNLNTASAEEIATLPQFSKETAQAMVRERRQRGYFRSIDEVISSAKLNPGQAEVIKKAEQSQAGAKADPVR</sequence>
<reference evidence="2 3" key="1">
    <citation type="journal article" date="2009" name="Appl. Environ. Microbiol.">
        <title>Three genomes from the phylum Acidobacteria provide insight into the lifestyles of these microorganisms in soils.</title>
        <authorList>
            <person name="Ward N.L."/>
            <person name="Challacombe J.F."/>
            <person name="Janssen P.H."/>
            <person name="Henrissat B."/>
            <person name="Coutinho P.M."/>
            <person name="Wu M."/>
            <person name="Xie G."/>
            <person name="Haft D.H."/>
            <person name="Sait M."/>
            <person name="Badger J."/>
            <person name="Barabote R.D."/>
            <person name="Bradley B."/>
            <person name="Brettin T.S."/>
            <person name="Brinkac L.M."/>
            <person name="Bruce D."/>
            <person name="Creasy T."/>
            <person name="Daugherty S.C."/>
            <person name="Davidsen T.M."/>
            <person name="DeBoy R.T."/>
            <person name="Detter J.C."/>
            <person name="Dodson R.J."/>
            <person name="Durkin A.S."/>
            <person name="Ganapathy A."/>
            <person name="Gwinn-Giglio M."/>
            <person name="Han C.S."/>
            <person name="Khouri H."/>
            <person name="Kiss H."/>
            <person name="Kothari S.P."/>
            <person name="Madupu R."/>
            <person name="Nelson K.E."/>
            <person name="Nelson W.C."/>
            <person name="Paulsen I."/>
            <person name="Penn K."/>
            <person name="Ren Q."/>
            <person name="Rosovitz M.J."/>
            <person name="Selengut J.D."/>
            <person name="Shrivastava S."/>
            <person name="Sullivan S.A."/>
            <person name="Tapia R."/>
            <person name="Thompson L.S."/>
            <person name="Watkins K.L."/>
            <person name="Yang Q."/>
            <person name="Yu C."/>
            <person name="Zafar N."/>
            <person name="Zhou L."/>
            <person name="Kuske C.R."/>
        </authorList>
    </citation>
    <scope>NUCLEOTIDE SEQUENCE [LARGE SCALE GENOMIC DNA]</scope>
    <source>
        <strain evidence="2 3">Ellin345</strain>
    </source>
</reference>
<protein>
    <recommendedName>
        <fullName evidence="4">Helix-hairpin-helix domain-containing protein</fullName>
    </recommendedName>
</protein>
<evidence type="ECO:0000256" key="1">
    <source>
        <dbReference type="SAM" id="SignalP"/>
    </source>
</evidence>
<proteinExistence type="predicted"/>
<evidence type="ECO:0000313" key="3">
    <source>
        <dbReference type="Proteomes" id="UP000002432"/>
    </source>
</evidence>
<dbReference type="Proteomes" id="UP000002432">
    <property type="component" value="Chromosome"/>
</dbReference>
<dbReference type="EnsemblBacteria" id="ABF39091">
    <property type="protein sequence ID" value="ABF39091"/>
    <property type="gene ID" value="Acid345_0086"/>
</dbReference>
<evidence type="ECO:0008006" key="4">
    <source>
        <dbReference type="Google" id="ProtNLM"/>
    </source>
</evidence>
<feature type="chain" id="PRO_5004191421" description="Helix-hairpin-helix domain-containing protein" evidence="1">
    <location>
        <begin position="20"/>
        <end position="513"/>
    </location>
</feature>
<dbReference type="RefSeq" id="WP_011520893.1">
    <property type="nucleotide sequence ID" value="NC_008009.1"/>
</dbReference>
<dbReference type="eggNOG" id="COG1555">
    <property type="taxonomic scope" value="Bacteria"/>
</dbReference>
<dbReference type="Gene3D" id="1.10.150.280">
    <property type="entry name" value="AF1531-like domain"/>
    <property type="match status" value="1"/>
</dbReference>
<dbReference type="EMBL" id="CP000360">
    <property type="protein sequence ID" value="ABF39091.1"/>
    <property type="molecule type" value="Genomic_DNA"/>
</dbReference>
<name>Q1IVK9_KORVE</name>
<dbReference type="SUPFAM" id="SSF47781">
    <property type="entry name" value="RuvA domain 2-like"/>
    <property type="match status" value="1"/>
</dbReference>
<dbReference type="KEGG" id="aba:Acid345_0086"/>
<dbReference type="InterPro" id="IPR010994">
    <property type="entry name" value="RuvA_2-like"/>
</dbReference>
<feature type="signal peptide" evidence="1">
    <location>
        <begin position="1"/>
        <end position="19"/>
    </location>
</feature>
<dbReference type="AlphaFoldDB" id="Q1IVK9"/>
<dbReference type="HOGENOM" id="CLU_530788_0_0_0"/>
<organism evidence="2 3">
    <name type="scientific">Koribacter versatilis (strain Ellin345)</name>
    <dbReference type="NCBI Taxonomy" id="204669"/>
    <lineage>
        <taxon>Bacteria</taxon>
        <taxon>Pseudomonadati</taxon>
        <taxon>Acidobacteriota</taxon>
        <taxon>Terriglobia</taxon>
        <taxon>Terriglobales</taxon>
        <taxon>Candidatus Korobacteraceae</taxon>
        <taxon>Candidatus Korobacter</taxon>
    </lineage>
</organism>
<accession>Q1IVK9</accession>
<dbReference type="OrthoDB" id="9790239at2"/>